<dbReference type="GO" id="GO:0005829">
    <property type="term" value="C:cytosol"/>
    <property type="evidence" value="ECO:0007669"/>
    <property type="project" value="TreeGrafter"/>
</dbReference>
<dbReference type="InterPro" id="IPR000740">
    <property type="entry name" value="GrpE"/>
</dbReference>
<dbReference type="InterPro" id="IPR009012">
    <property type="entry name" value="GrpE_head"/>
</dbReference>
<keyword evidence="5 10" id="KW-0346">Stress response</keyword>
<dbReference type="PROSITE" id="PS01071">
    <property type="entry name" value="GRPE"/>
    <property type="match status" value="1"/>
</dbReference>
<evidence type="ECO:0000256" key="14">
    <source>
        <dbReference type="SAM" id="MobiDB-lite"/>
    </source>
</evidence>
<reference evidence="15 16" key="1">
    <citation type="journal article" date="2017" name="Genome Announc.">
        <title>Complete Genome Sequences of Two Acetylene-Fermenting Pelobacter acetylenicus Strains.</title>
        <authorList>
            <person name="Sutton J.M."/>
            <person name="Baesman S.M."/>
            <person name="Fierst J.L."/>
            <person name="Poret-Peterson A.T."/>
            <person name="Oremland R.S."/>
            <person name="Dunlap D.S."/>
            <person name="Akob D.M."/>
        </authorList>
    </citation>
    <scope>NUCLEOTIDE SEQUENCE [LARGE SCALE GENOMIC DNA]</scope>
    <source>
        <strain evidence="15 16">SFB93</strain>
    </source>
</reference>
<evidence type="ECO:0000256" key="7">
    <source>
        <dbReference type="ARBA" id="ARBA00053401"/>
    </source>
</evidence>
<evidence type="ECO:0000256" key="8">
    <source>
        <dbReference type="ARBA" id="ARBA00072274"/>
    </source>
</evidence>
<gene>
    <name evidence="10" type="primary">grpE</name>
    <name evidence="15" type="ORF">A7E78_10525</name>
</gene>
<accession>A0A1L3GQQ5</accession>
<keyword evidence="16" id="KW-1185">Reference proteome</keyword>
<organism evidence="15 16">
    <name type="scientific">Syntrophotalea acetylenivorans</name>
    <dbReference type="NCBI Taxonomy" id="1842532"/>
    <lineage>
        <taxon>Bacteria</taxon>
        <taxon>Pseudomonadati</taxon>
        <taxon>Thermodesulfobacteriota</taxon>
        <taxon>Desulfuromonadia</taxon>
        <taxon>Desulfuromonadales</taxon>
        <taxon>Syntrophotaleaceae</taxon>
        <taxon>Syntrophotalea</taxon>
    </lineage>
</organism>
<dbReference type="GO" id="GO:0051082">
    <property type="term" value="F:unfolded protein binding"/>
    <property type="evidence" value="ECO:0007669"/>
    <property type="project" value="TreeGrafter"/>
</dbReference>
<comment type="subunit">
    <text evidence="3 10">Homodimer.</text>
</comment>
<dbReference type="STRING" id="1842532.A7E78_10525"/>
<evidence type="ECO:0000256" key="13">
    <source>
        <dbReference type="SAM" id="Coils"/>
    </source>
</evidence>
<dbReference type="SUPFAM" id="SSF58014">
    <property type="entry name" value="Coiled-coil domain of nucleotide exchange factor GrpE"/>
    <property type="match status" value="1"/>
</dbReference>
<dbReference type="FunFam" id="2.30.22.10:FF:000001">
    <property type="entry name" value="Protein GrpE"/>
    <property type="match status" value="1"/>
</dbReference>
<evidence type="ECO:0000256" key="9">
    <source>
        <dbReference type="ARBA" id="ARBA00076414"/>
    </source>
</evidence>
<dbReference type="GO" id="GO:0051087">
    <property type="term" value="F:protein-folding chaperone binding"/>
    <property type="evidence" value="ECO:0007669"/>
    <property type="project" value="InterPro"/>
</dbReference>
<dbReference type="Gene3D" id="3.90.20.20">
    <property type="match status" value="1"/>
</dbReference>
<feature type="region of interest" description="Disordered" evidence="14">
    <location>
        <begin position="1"/>
        <end position="42"/>
    </location>
</feature>
<protein>
    <recommendedName>
        <fullName evidence="8 10">Protein GrpE</fullName>
    </recommendedName>
    <alternativeName>
        <fullName evidence="9 10">HSP-70 cofactor</fullName>
    </alternativeName>
</protein>
<evidence type="ECO:0000256" key="1">
    <source>
        <dbReference type="ARBA" id="ARBA00004496"/>
    </source>
</evidence>
<feature type="coiled-coil region" evidence="13">
    <location>
        <begin position="52"/>
        <end position="79"/>
    </location>
</feature>
<dbReference type="RefSeq" id="WP_072284230.1">
    <property type="nucleotide sequence ID" value="NZ_CP015519.1"/>
</dbReference>
<evidence type="ECO:0000313" key="16">
    <source>
        <dbReference type="Proteomes" id="UP000182517"/>
    </source>
</evidence>
<comment type="function">
    <text evidence="7 10 11">Participates actively in the response to hyperosmotic and heat shock by preventing the aggregation of stress-denatured proteins, in association with DnaK and GrpE. It is the nucleotide exchange factor for DnaK and may function as a thermosensor. Unfolded proteins bind initially to DnaJ; upon interaction with the DnaJ-bound protein, DnaK hydrolyzes its bound ATP, resulting in the formation of a stable complex. GrpE releases ADP from DnaK; ATP binding to DnaK triggers the release of the substrate protein, thus completing the reaction cycle. Several rounds of ATP-dependent interactions between DnaJ, DnaK and GrpE are required for fully efficient folding.</text>
</comment>
<evidence type="ECO:0000256" key="11">
    <source>
        <dbReference type="RuleBase" id="RU000639"/>
    </source>
</evidence>
<proteinExistence type="inferred from homology"/>
<comment type="similarity">
    <text evidence="2 10 12">Belongs to the GrpE family.</text>
</comment>
<dbReference type="GO" id="GO:0006457">
    <property type="term" value="P:protein folding"/>
    <property type="evidence" value="ECO:0007669"/>
    <property type="project" value="InterPro"/>
</dbReference>
<dbReference type="NCBIfam" id="NF010738">
    <property type="entry name" value="PRK14140.1"/>
    <property type="match status" value="1"/>
</dbReference>
<dbReference type="EMBL" id="CP015519">
    <property type="protein sequence ID" value="APG28243.1"/>
    <property type="molecule type" value="Genomic_DNA"/>
</dbReference>
<dbReference type="SUPFAM" id="SSF51064">
    <property type="entry name" value="Head domain of nucleotide exchange factor GrpE"/>
    <property type="match status" value="1"/>
</dbReference>
<name>A0A1L3GQQ5_9BACT</name>
<keyword evidence="6 10" id="KW-0143">Chaperone</keyword>
<dbReference type="PANTHER" id="PTHR21237">
    <property type="entry name" value="GRPE PROTEIN"/>
    <property type="match status" value="1"/>
</dbReference>
<dbReference type="HAMAP" id="MF_01151">
    <property type="entry name" value="GrpE"/>
    <property type="match status" value="1"/>
</dbReference>
<dbReference type="Gene3D" id="2.30.22.10">
    <property type="entry name" value="Head domain of nucleotide exchange factor GrpE"/>
    <property type="match status" value="1"/>
</dbReference>
<sequence length="190" mass="21456">MPQKKKQEQDKAAAVNQVPQEEEASVAEKSEPSAEEVLAESQAEAQKNWDLYLRERAELENYRKRMQREKEDLARFANENLLRDMLPILDNLERAVDHAEQDQEGGLLEGVQMTLDQFRKTLERLGVVPVAAIGETFSPDCHEAMGQLESAEHAPNTVVQEMQKGYTLNDRLLRPALVMIAKAPADSSKD</sequence>
<dbReference type="CDD" id="cd00446">
    <property type="entry name" value="GrpE"/>
    <property type="match status" value="1"/>
</dbReference>
<evidence type="ECO:0000256" key="3">
    <source>
        <dbReference type="ARBA" id="ARBA00011738"/>
    </source>
</evidence>
<dbReference type="Proteomes" id="UP000182517">
    <property type="component" value="Chromosome"/>
</dbReference>
<dbReference type="GO" id="GO:0042803">
    <property type="term" value="F:protein homodimerization activity"/>
    <property type="evidence" value="ECO:0007669"/>
    <property type="project" value="InterPro"/>
</dbReference>
<keyword evidence="4 10" id="KW-0963">Cytoplasm</keyword>
<evidence type="ECO:0000256" key="12">
    <source>
        <dbReference type="RuleBase" id="RU004478"/>
    </source>
</evidence>
<dbReference type="Pfam" id="PF01025">
    <property type="entry name" value="GrpE"/>
    <property type="match status" value="1"/>
</dbReference>
<feature type="compositionally biased region" description="Basic and acidic residues" evidence="14">
    <location>
        <begin position="1"/>
        <end position="11"/>
    </location>
</feature>
<evidence type="ECO:0000313" key="15">
    <source>
        <dbReference type="EMBL" id="APG28243.1"/>
    </source>
</evidence>
<comment type="subcellular location">
    <subcellularLocation>
        <location evidence="1 10">Cytoplasm</location>
    </subcellularLocation>
</comment>
<evidence type="ECO:0000256" key="10">
    <source>
        <dbReference type="HAMAP-Rule" id="MF_01151"/>
    </source>
</evidence>
<dbReference type="InterPro" id="IPR013805">
    <property type="entry name" value="GrpE_CC"/>
</dbReference>
<dbReference type="KEGG" id="pef:A7E78_10525"/>
<dbReference type="NCBIfam" id="NF010748">
    <property type="entry name" value="PRK14150.1"/>
    <property type="match status" value="1"/>
</dbReference>
<evidence type="ECO:0000256" key="6">
    <source>
        <dbReference type="ARBA" id="ARBA00023186"/>
    </source>
</evidence>
<dbReference type="NCBIfam" id="NF010755">
    <property type="entry name" value="PRK14158.1"/>
    <property type="match status" value="1"/>
</dbReference>
<keyword evidence="13" id="KW-0175">Coiled coil</keyword>
<dbReference type="PRINTS" id="PR00773">
    <property type="entry name" value="GRPEPROTEIN"/>
</dbReference>
<evidence type="ECO:0000256" key="4">
    <source>
        <dbReference type="ARBA" id="ARBA00022490"/>
    </source>
</evidence>
<evidence type="ECO:0000256" key="5">
    <source>
        <dbReference type="ARBA" id="ARBA00023016"/>
    </source>
</evidence>
<dbReference type="PANTHER" id="PTHR21237:SF23">
    <property type="entry name" value="GRPE PROTEIN HOMOLOG, MITOCHONDRIAL"/>
    <property type="match status" value="1"/>
</dbReference>
<dbReference type="GO" id="GO:0000774">
    <property type="term" value="F:adenyl-nucleotide exchange factor activity"/>
    <property type="evidence" value="ECO:0007669"/>
    <property type="project" value="InterPro"/>
</dbReference>
<evidence type="ECO:0000256" key="2">
    <source>
        <dbReference type="ARBA" id="ARBA00009054"/>
    </source>
</evidence>
<dbReference type="AlphaFoldDB" id="A0A1L3GQQ5"/>